<organism evidence="1 2">
    <name type="scientific">Trueperella abortisuis</name>
    <dbReference type="NCBI Taxonomy" id="445930"/>
    <lineage>
        <taxon>Bacteria</taxon>
        <taxon>Bacillati</taxon>
        <taxon>Actinomycetota</taxon>
        <taxon>Actinomycetes</taxon>
        <taxon>Actinomycetales</taxon>
        <taxon>Actinomycetaceae</taxon>
        <taxon>Trueperella</taxon>
    </lineage>
</organism>
<gene>
    <name evidence="1" type="ORF">J2S45_002159</name>
</gene>
<dbReference type="RefSeq" id="WP_307635413.1">
    <property type="nucleotide sequence ID" value="NZ_JAUSQL010000001.1"/>
</dbReference>
<evidence type="ECO:0000313" key="2">
    <source>
        <dbReference type="Proteomes" id="UP001230145"/>
    </source>
</evidence>
<protein>
    <recommendedName>
        <fullName evidence="3">DUF559 domain-containing protein</fullName>
    </recommendedName>
</protein>
<accession>A0ABT9PNE4</accession>
<comment type="caution">
    <text evidence="1">The sequence shown here is derived from an EMBL/GenBank/DDBJ whole genome shotgun (WGS) entry which is preliminary data.</text>
</comment>
<dbReference type="Proteomes" id="UP001230145">
    <property type="component" value="Unassembled WGS sequence"/>
</dbReference>
<sequence length="197" mass="22819">MTHTVTFTPHTIPFADFRVTSLEQTIIDLARLYGPEHGLVAADFALANYLTTSERLVRLFNSLRSCHGRRNARVMLDLMDGRRESVGESLMFFRFSEAGLPLPEPQLTFWIQGQQMRPDAVDTDRRYVFAFDGNAKLTAPSMTNGRDYRDLVQDATWKERLLADAGYKTFHLRWEDVRTTDGFRRWLNSRRSFGLAY</sequence>
<reference evidence="1 2" key="1">
    <citation type="submission" date="2023-07" db="EMBL/GenBank/DDBJ databases">
        <title>Sequencing the genomes of 1000 actinobacteria strains.</title>
        <authorList>
            <person name="Klenk H.-P."/>
        </authorList>
    </citation>
    <scope>NUCLEOTIDE SEQUENCE [LARGE SCALE GENOMIC DNA]</scope>
    <source>
        <strain evidence="1 2">DSM 19515</strain>
    </source>
</reference>
<name>A0ABT9PNE4_9ACTO</name>
<keyword evidence="2" id="KW-1185">Reference proteome</keyword>
<dbReference type="EMBL" id="JAUSQL010000001">
    <property type="protein sequence ID" value="MDP9833480.1"/>
    <property type="molecule type" value="Genomic_DNA"/>
</dbReference>
<evidence type="ECO:0000313" key="1">
    <source>
        <dbReference type="EMBL" id="MDP9833480.1"/>
    </source>
</evidence>
<evidence type="ECO:0008006" key="3">
    <source>
        <dbReference type="Google" id="ProtNLM"/>
    </source>
</evidence>
<proteinExistence type="predicted"/>